<sequence>MKKIVFKFWNDILDEDYVEGVWVETVDEEKGHYKIDNIPFFVTSYSVGDIVQVEKEYEELVVKDLVEPSENSTLNIKFSKGADKDETLEKLVSYGCNYESMENLISGYYSVNVPASVSYQPVYKFLKELEIREQLGFREACLCHNREEQ</sequence>
<organism evidence="1 2">
    <name type="scientific">Pontibacter ruber</name>
    <dbReference type="NCBI Taxonomy" id="1343895"/>
    <lineage>
        <taxon>Bacteria</taxon>
        <taxon>Pseudomonadati</taxon>
        <taxon>Bacteroidota</taxon>
        <taxon>Cytophagia</taxon>
        <taxon>Cytophagales</taxon>
        <taxon>Hymenobacteraceae</taxon>
        <taxon>Pontibacter</taxon>
    </lineage>
</organism>
<comment type="caution">
    <text evidence="1">The sequence shown here is derived from an EMBL/GenBank/DDBJ whole genome shotgun (WGS) entry which is preliminary data.</text>
</comment>
<accession>A0ABW5D288</accession>
<keyword evidence="2" id="KW-1185">Reference proteome</keyword>
<protein>
    <submittedName>
        <fullName evidence="1">DUF4265 domain-containing protein</fullName>
    </submittedName>
</protein>
<dbReference type="InterPro" id="IPR025361">
    <property type="entry name" value="DUF4265"/>
</dbReference>
<evidence type="ECO:0000313" key="2">
    <source>
        <dbReference type="Proteomes" id="UP001597374"/>
    </source>
</evidence>
<dbReference type="RefSeq" id="WP_250431895.1">
    <property type="nucleotide sequence ID" value="NZ_JALPRR010000004.1"/>
</dbReference>
<proteinExistence type="predicted"/>
<dbReference type="EMBL" id="JBHUIM010000003">
    <property type="protein sequence ID" value="MFD2248173.1"/>
    <property type="molecule type" value="Genomic_DNA"/>
</dbReference>
<name>A0ABW5D288_9BACT</name>
<gene>
    <name evidence="1" type="ORF">ACFSKP_18035</name>
</gene>
<evidence type="ECO:0000313" key="1">
    <source>
        <dbReference type="EMBL" id="MFD2248173.1"/>
    </source>
</evidence>
<reference evidence="2" key="1">
    <citation type="journal article" date="2019" name="Int. J. Syst. Evol. Microbiol.">
        <title>The Global Catalogue of Microorganisms (GCM) 10K type strain sequencing project: providing services to taxonomists for standard genome sequencing and annotation.</title>
        <authorList>
            <consortium name="The Broad Institute Genomics Platform"/>
            <consortium name="The Broad Institute Genome Sequencing Center for Infectious Disease"/>
            <person name="Wu L."/>
            <person name="Ma J."/>
        </authorList>
    </citation>
    <scope>NUCLEOTIDE SEQUENCE [LARGE SCALE GENOMIC DNA]</scope>
    <source>
        <strain evidence="2">CGMCC 4.1782</strain>
    </source>
</reference>
<dbReference type="Pfam" id="PF14085">
    <property type="entry name" value="DUF4265"/>
    <property type="match status" value="1"/>
</dbReference>
<dbReference type="Proteomes" id="UP001597374">
    <property type="component" value="Unassembled WGS sequence"/>
</dbReference>